<keyword evidence="12" id="KW-1185">Reference proteome</keyword>
<evidence type="ECO:0000256" key="7">
    <source>
        <dbReference type="ARBA" id="ARBA00023180"/>
    </source>
</evidence>
<dbReference type="AlphaFoldDB" id="A0A6B0S150"/>
<evidence type="ECO:0000313" key="11">
    <source>
        <dbReference type="EMBL" id="MXQ94677.1"/>
    </source>
</evidence>
<keyword evidence="4 9" id="KW-0372">Hormone</keyword>
<name>A0A6B0S150_9CETA</name>
<dbReference type="GO" id="GO:0030879">
    <property type="term" value="P:mammary gland development"/>
    <property type="evidence" value="ECO:0007669"/>
    <property type="project" value="TreeGrafter"/>
</dbReference>
<dbReference type="GO" id="GO:0031667">
    <property type="term" value="P:response to nutrient levels"/>
    <property type="evidence" value="ECO:0007669"/>
    <property type="project" value="TreeGrafter"/>
</dbReference>
<evidence type="ECO:0000256" key="3">
    <source>
        <dbReference type="ARBA" id="ARBA00022525"/>
    </source>
</evidence>
<dbReference type="Gene3D" id="1.20.1250.10">
    <property type="match status" value="1"/>
</dbReference>
<dbReference type="GO" id="GO:0008284">
    <property type="term" value="P:positive regulation of cell population proliferation"/>
    <property type="evidence" value="ECO:0007669"/>
    <property type="project" value="TreeGrafter"/>
</dbReference>
<dbReference type="PRINTS" id="PR00836">
    <property type="entry name" value="SOMATOTROPIN"/>
</dbReference>
<dbReference type="GO" id="GO:0046427">
    <property type="term" value="P:positive regulation of receptor signaling pathway via JAK-STAT"/>
    <property type="evidence" value="ECO:0007669"/>
    <property type="project" value="TreeGrafter"/>
</dbReference>
<organism evidence="11 12">
    <name type="scientific">Bos mutus</name>
    <name type="common">wild yak</name>
    <dbReference type="NCBI Taxonomy" id="72004"/>
    <lineage>
        <taxon>Eukaryota</taxon>
        <taxon>Metazoa</taxon>
        <taxon>Chordata</taxon>
        <taxon>Craniata</taxon>
        <taxon>Vertebrata</taxon>
        <taxon>Euteleostomi</taxon>
        <taxon>Mammalia</taxon>
        <taxon>Eutheria</taxon>
        <taxon>Laurasiatheria</taxon>
        <taxon>Artiodactyla</taxon>
        <taxon>Ruminantia</taxon>
        <taxon>Pecora</taxon>
        <taxon>Bovidae</taxon>
        <taxon>Bovinae</taxon>
        <taxon>Bos</taxon>
    </lineage>
</organism>
<dbReference type="InterPro" id="IPR009079">
    <property type="entry name" value="4_helix_cytokine-like_core"/>
</dbReference>
<evidence type="ECO:0000256" key="2">
    <source>
        <dbReference type="ARBA" id="ARBA00008474"/>
    </source>
</evidence>
<dbReference type="GO" id="GO:1903489">
    <property type="term" value="P:positive regulation of lactation"/>
    <property type="evidence" value="ECO:0007669"/>
    <property type="project" value="TreeGrafter"/>
</dbReference>
<evidence type="ECO:0000256" key="4">
    <source>
        <dbReference type="ARBA" id="ARBA00022702"/>
    </source>
</evidence>
<protein>
    <submittedName>
        <fullName evidence="11">Uncharacterized protein</fullName>
    </submittedName>
</protein>
<keyword evidence="8" id="KW-0862">Zinc</keyword>
<keyword evidence="3" id="KW-0964">Secreted</keyword>
<evidence type="ECO:0000256" key="9">
    <source>
        <dbReference type="RuleBase" id="RU003618"/>
    </source>
</evidence>
<dbReference type="GO" id="GO:0005615">
    <property type="term" value="C:extracellular space"/>
    <property type="evidence" value="ECO:0007669"/>
    <property type="project" value="TreeGrafter"/>
</dbReference>
<evidence type="ECO:0000256" key="6">
    <source>
        <dbReference type="ARBA" id="ARBA00023157"/>
    </source>
</evidence>
<dbReference type="EMBL" id="VBQZ03000120">
    <property type="protein sequence ID" value="MXQ94677.1"/>
    <property type="molecule type" value="Genomic_DNA"/>
</dbReference>
<keyword evidence="7" id="KW-0325">Glycoprotein</keyword>
<dbReference type="FunFam" id="1.20.1250.10:FF:000039">
    <property type="entry name" value="Placental prolactin-related protein 2"/>
    <property type="match status" value="1"/>
</dbReference>
<feature type="region of interest" description="Disordered" evidence="10">
    <location>
        <begin position="1"/>
        <end position="52"/>
    </location>
</feature>
<comment type="caution">
    <text evidence="11">The sequence shown here is derived from an EMBL/GenBank/DDBJ whole genome shotgun (WGS) entry which is preliminary data.</text>
</comment>
<dbReference type="Proteomes" id="UP000322234">
    <property type="component" value="Unassembled WGS sequence"/>
</dbReference>
<comment type="similarity">
    <text evidence="2 9">Belongs to the somatotropin/prolactin family.</text>
</comment>
<feature type="binding site" evidence="8">
    <location>
        <position position="419"/>
    </location>
    <ligand>
        <name>Zn(2+)</name>
        <dbReference type="ChEBI" id="CHEBI:29105"/>
    </ligand>
</feature>
<accession>A0A6B0S150</accession>
<evidence type="ECO:0000256" key="1">
    <source>
        <dbReference type="ARBA" id="ARBA00004613"/>
    </source>
</evidence>
<dbReference type="SUPFAM" id="SSF47266">
    <property type="entry name" value="4-helical cytokines"/>
    <property type="match status" value="1"/>
</dbReference>
<evidence type="ECO:0000256" key="8">
    <source>
        <dbReference type="PIRSR" id="PIRSR601400-1"/>
    </source>
</evidence>
<dbReference type="GO" id="GO:0007565">
    <property type="term" value="P:female pregnancy"/>
    <property type="evidence" value="ECO:0007669"/>
    <property type="project" value="TreeGrafter"/>
</dbReference>
<dbReference type="PANTHER" id="PTHR11417">
    <property type="entry name" value="SOMATOTROPIN,PROLACTIN"/>
    <property type="match status" value="1"/>
</dbReference>
<gene>
    <name evidence="11" type="ORF">E5288_WYG010728</name>
</gene>
<keyword evidence="5" id="KW-0732">Signal</keyword>
<dbReference type="GO" id="GO:0005179">
    <property type="term" value="F:hormone activity"/>
    <property type="evidence" value="ECO:0007669"/>
    <property type="project" value="UniProtKB-KW"/>
</dbReference>
<dbReference type="CDD" id="cd10288">
    <property type="entry name" value="prolactin_like"/>
    <property type="match status" value="1"/>
</dbReference>
<sequence length="432" mass="49641">MDKSRGAFKVPRRASQENQAPTLIIVKDCNTSTARTPDQSNRERKGFPPQDGFDDLRYFQQRGWHLLEGKFVNKGDNAIGGNIHTPIDDTHLHETKNIQSKKAECPELEKRNFMWKEELWLLGLVEIKKRREKAGNIMTLKIRGLCQSQSKQNLKPKPNRAYSELKPVQSFIPQRTCFLDCFQIPCPFKLTTSRENLVLPAAAAGHVKSALCQGSCLLLLLVMSNLLLCQGNSCPSCCPDVSDIPLDLLRELFLNATLLSQSILKHSRIMLNEFDEKYAQGKLYYLTATKSCHTNSLHTTEDMDKAEKIDNEDLSKWILMLLYSWHRPLNHLVTDMRGMIEVSDTILSNAKENVKKVEELQAFIERQFCQIIIPVMRKMLENNIYWSGLPSLLSSDEDVRHSAFYSLFHCLHRDTLEIDIYTKILARRMINT</sequence>
<dbReference type="GO" id="GO:0005148">
    <property type="term" value="F:prolactin receptor binding"/>
    <property type="evidence" value="ECO:0007669"/>
    <property type="project" value="TreeGrafter"/>
</dbReference>
<evidence type="ECO:0000256" key="10">
    <source>
        <dbReference type="SAM" id="MobiDB-lite"/>
    </source>
</evidence>
<keyword evidence="6" id="KW-1015">Disulfide bond</keyword>
<comment type="subcellular location">
    <subcellularLocation>
        <location evidence="1 9">Secreted</location>
    </subcellularLocation>
</comment>
<dbReference type="PANTHER" id="PTHR11417:SF5">
    <property type="entry name" value="PROLACTIN"/>
    <property type="match status" value="1"/>
</dbReference>
<reference evidence="11" key="1">
    <citation type="submission" date="2019-10" db="EMBL/GenBank/DDBJ databases">
        <title>The sequence and de novo assembly of the wild yak genome.</title>
        <authorList>
            <person name="Liu Y."/>
        </authorList>
    </citation>
    <scope>NUCLEOTIDE SEQUENCE [LARGE SCALE GENOMIC DNA]</scope>
    <source>
        <strain evidence="11">WY2019</strain>
    </source>
</reference>
<dbReference type="GO" id="GO:0009891">
    <property type="term" value="P:positive regulation of biosynthetic process"/>
    <property type="evidence" value="ECO:0007669"/>
    <property type="project" value="UniProtKB-ARBA"/>
</dbReference>
<evidence type="ECO:0000313" key="12">
    <source>
        <dbReference type="Proteomes" id="UP000322234"/>
    </source>
</evidence>
<dbReference type="GO" id="GO:0046872">
    <property type="term" value="F:metal ion binding"/>
    <property type="evidence" value="ECO:0007669"/>
    <property type="project" value="UniProtKB-KW"/>
</dbReference>
<dbReference type="InterPro" id="IPR001400">
    <property type="entry name" value="Somatotropin/Prolactin"/>
</dbReference>
<dbReference type="Pfam" id="PF00103">
    <property type="entry name" value="Hormone_1"/>
    <property type="match status" value="1"/>
</dbReference>
<evidence type="ECO:0000256" key="5">
    <source>
        <dbReference type="ARBA" id="ARBA00022729"/>
    </source>
</evidence>
<keyword evidence="8" id="KW-0479">Metal-binding</keyword>
<feature type="compositionally biased region" description="Polar residues" evidence="10">
    <location>
        <begin position="29"/>
        <end position="39"/>
    </location>
</feature>
<proteinExistence type="inferred from homology"/>